<dbReference type="MEROPS" id="M12.A07"/>
<organism evidence="13 14">
    <name type="scientific">Aedes aegypti</name>
    <name type="common">Yellowfever mosquito</name>
    <name type="synonym">Culex aegypti</name>
    <dbReference type="NCBI Taxonomy" id="7159"/>
    <lineage>
        <taxon>Eukaryota</taxon>
        <taxon>Metazoa</taxon>
        <taxon>Ecdysozoa</taxon>
        <taxon>Arthropoda</taxon>
        <taxon>Hexapoda</taxon>
        <taxon>Insecta</taxon>
        <taxon>Pterygota</taxon>
        <taxon>Neoptera</taxon>
        <taxon>Endopterygota</taxon>
        <taxon>Diptera</taxon>
        <taxon>Nematocera</taxon>
        <taxon>Culicoidea</taxon>
        <taxon>Culicidae</taxon>
        <taxon>Culicinae</taxon>
        <taxon>Aedini</taxon>
        <taxon>Aedes</taxon>
        <taxon>Stegomyia</taxon>
    </lineage>
</organism>
<keyword evidence="7" id="KW-0865">Zymogen</keyword>
<keyword evidence="6 10" id="KW-0482">Metalloprotease</keyword>
<reference evidence="13" key="3">
    <citation type="submission" date="2012-09" db="EMBL/GenBank/DDBJ databases">
        <authorList>
            <consortium name="VectorBase"/>
        </authorList>
    </citation>
    <scope>NUCLEOTIDE SEQUENCE</scope>
    <source>
        <strain evidence="13">Liverpool</strain>
    </source>
</reference>
<keyword evidence="1 10" id="KW-0645">Protease</keyword>
<keyword evidence="9" id="KW-0325">Glycoprotein</keyword>
<evidence type="ECO:0000256" key="7">
    <source>
        <dbReference type="ARBA" id="ARBA00023145"/>
    </source>
</evidence>
<sequence length="248" mass="28134">MIIVRERMFLAIGLLALQVVAVFGAPIEAEDEPINPEEMGPFVQGDLYQPVLAKNAVKFKSRKWAKAVVPYKISDSFGYSEVQRIQMAFKMFHQKTCVRFVPRASQRDFIAIEKSSSGCWSTVGRAGGRQVVNLQSSCLRQIGTVLHELMHALGFLHEHTRHDRDKFVDINYLNVRFDAIGNFWKETKDRTSTLGTGYDLGSVLHYSRKAFSWNGFNTIDPKFSGKIGQRNGFSNSDIKRIKVMYCNG</sequence>
<dbReference type="Proteomes" id="UP000682892">
    <property type="component" value="Chromosome 3"/>
</dbReference>
<evidence type="ECO:0000256" key="5">
    <source>
        <dbReference type="ARBA" id="ARBA00022833"/>
    </source>
</evidence>
<dbReference type="InterPro" id="IPR006026">
    <property type="entry name" value="Peptidase_Metallo"/>
</dbReference>
<dbReference type="AlphaFoldDB" id="Q16UQ4"/>
<feature type="chain" id="PRO_5005142619" description="Metalloendopeptidase" evidence="11">
    <location>
        <begin position="25"/>
        <end position="248"/>
    </location>
</feature>
<keyword evidence="5 10" id="KW-0862">Zinc</keyword>
<comment type="cofactor">
    <cofactor evidence="10 11">
        <name>Zn(2+)</name>
        <dbReference type="ChEBI" id="CHEBI:29105"/>
    </cofactor>
    <text evidence="10 11">Binds 1 zinc ion per subunit.</text>
</comment>
<feature type="binding site" evidence="10">
    <location>
        <position position="157"/>
    </location>
    <ligand>
        <name>Zn(2+)</name>
        <dbReference type="ChEBI" id="CHEBI:29105"/>
        <note>catalytic</note>
    </ligand>
</feature>
<feature type="signal peptide" evidence="11">
    <location>
        <begin position="1"/>
        <end position="24"/>
    </location>
</feature>
<dbReference type="InterPro" id="IPR034035">
    <property type="entry name" value="Astacin-like_dom"/>
</dbReference>
<evidence type="ECO:0000313" key="14">
    <source>
        <dbReference type="Proteomes" id="UP000682892"/>
    </source>
</evidence>
<name>Q16UQ4_AEDAE</name>
<dbReference type="CDD" id="cd04280">
    <property type="entry name" value="ZnMc_astacin_like"/>
    <property type="match status" value="1"/>
</dbReference>
<dbReference type="GO" id="GO:0008270">
    <property type="term" value="F:zinc ion binding"/>
    <property type="evidence" value="ECO:0007669"/>
    <property type="project" value="UniProtKB-UniRule"/>
</dbReference>
<evidence type="ECO:0000256" key="1">
    <source>
        <dbReference type="ARBA" id="ARBA00022670"/>
    </source>
</evidence>
<dbReference type="PROSITE" id="PS51864">
    <property type="entry name" value="ASTACIN"/>
    <property type="match status" value="1"/>
</dbReference>
<dbReference type="PANTHER" id="PTHR10127:SF780">
    <property type="entry name" value="METALLOENDOPEPTIDASE"/>
    <property type="match status" value="1"/>
</dbReference>
<evidence type="ECO:0000256" key="2">
    <source>
        <dbReference type="ARBA" id="ARBA00022723"/>
    </source>
</evidence>
<keyword evidence="2 10" id="KW-0479">Metal-binding</keyword>
<dbReference type="SUPFAM" id="SSF55486">
    <property type="entry name" value="Metalloproteases ('zincins'), catalytic domain"/>
    <property type="match status" value="1"/>
</dbReference>
<evidence type="ECO:0000256" key="9">
    <source>
        <dbReference type="ARBA" id="ARBA00023180"/>
    </source>
</evidence>
<dbReference type="Gene3D" id="3.40.390.10">
    <property type="entry name" value="Collagenase (Catalytic Domain)"/>
    <property type="match status" value="1"/>
</dbReference>
<dbReference type="VEuPathDB" id="VectorBase:AAEL015412"/>
<dbReference type="InterPro" id="IPR001506">
    <property type="entry name" value="Peptidase_M12A"/>
</dbReference>
<reference evidence="13" key="2">
    <citation type="journal article" date="2007" name="Science">
        <title>Genome sequence of Aedes aegypti, a major arbovirus vector.</title>
        <authorList>
            <person name="Nene V."/>
            <person name="Wortman J.R."/>
            <person name="Lawson D."/>
            <person name="Haas B."/>
            <person name="Kodira C."/>
            <person name="Tu Z.J."/>
            <person name="Loftus B."/>
            <person name="Xi Z."/>
            <person name="Megy K."/>
            <person name="Grabherr M."/>
            <person name="Ren Q."/>
            <person name="Zdobnov E.M."/>
            <person name="Lobo N.F."/>
            <person name="Campbell K.S."/>
            <person name="Brown S.E."/>
            <person name="Bonaldo M.F."/>
            <person name="Zhu J."/>
            <person name="Sinkins S.P."/>
            <person name="Hogenkamp D.G."/>
            <person name="Amedeo P."/>
            <person name="Arensburger P."/>
            <person name="Atkinson P.W."/>
            <person name="Bidwell S."/>
            <person name="Biedler J."/>
            <person name="Birney E."/>
            <person name="Bruggner R.V."/>
            <person name="Costas J."/>
            <person name="Coy M.R."/>
            <person name="Crabtree J."/>
            <person name="Crawford M."/>
            <person name="Debruyn B."/>
            <person name="Decaprio D."/>
            <person name="Eiglmeier K."/>
            <person name="Eisenstadt E."/>
            <person name="El-Dorry H."/>
            <person name="Gelbart W.M."/>
            <person name="Gomes S.L."/>
            <person name="Hammond M."/>
            <person name="Hannick L.I."/>
            <person name="Hogan J.R."/>
            <person name="Holmes M.H."/>
            <person name="Jaffe D."/>
            <person name="Johnston J.S."/>
            <person name="Kennedy R.C."/>
            <person name="Koo H."/>
            <person name="Kravitz S."/>
            <person name="Kriventseva E.V."/>
            <person name="Kulp D."/>
            <person name="Labutti K."/>
            <person name="Lee E."/>
            <person name="Li S."/>
            <person name="Lovin D.D."/>
            <person name="Mao C."/>
            <person name="Mauceli E."/>
            <person name="Menck C.F."/>
            <person name="Miller J.R."/>
            <person name="Montgomery P."/>
            <person name="Mori A."/>
            <person name="Nascimento A.L."/>
            <person name="Naveira H.F."/>
            <person name="Nusbaum C."/>
            <person name="O'leary S."/>
            <person name="Orvis J."/>
            <person name="Pertea M."/>
            <person name="Quesneville H."/>
            <person name="Reidenbach K.R."/>
            <person name="Rogers Y.H."/>
            <person name="Roth C.W."/>
            <person name="Schneider J.R."/>
            <person name="Schatz M."/>
            <person name="Shumway M."/>
            <person name="Stanke M."/>
            <person name="Stinson E.O."/>
            <person name="Tubio J.M."/>
            <person name="Vanzee J.P."/>
            <person name="Verjovski-Almeida S."/>
            <person name="Werner D."/>
            <person name="White O."/>
            <person name="Wyder S."/>
            <person name="Zeng Q."/>
            <person name="Zhao Q."/>
            <person name="Zhao Y."/>
            <person name="Hill C.A."/>
            <person name="Raikhel A.S."/>
            <person name="Soares M.B."/>
            <person name="Knudson D.L."/>
            <person name="Lee N.H."/>
            <person name="Galagan J."/>
            <person name="Salzberg S.L."/>
            <person name="Paulsen I.T."/>
            <person name="Dimopoulos G."/>
            <person name="Collins F.H."/>
            <person name="Birren B."/>
            <person name="Fraser-Liggett C.M."/>
            <person name="Severson D.W."/>
        </authorList>
    </citation>
    <scope>NUCLEOTIDE SEQUENCE [LARGE SCALE GENOMIC DNA]</scope>
    <source>
        <strain evidence="13">Liverpool</strain>
    </source>
</reference>
<protein>
    <recommendedName>
        <fullName evidence="11">Metalloendopeptidase</fullName>
        <ecNumber evidence="11">3.4.24.-</ecNumber>
    </recommendedName>
</protein>
<evidence type="ECO:0000313" key="13">
    <source>
        <dbReference type="EMBL" id="EAT38284.1"/>
    </source>
</evidence>
<dbReference type="Pfam" id="PF01400">
    <property type="entry name" value="Astacin"/>
    <property type="match status" value="1"/>
</dbReference>
<feature type="binding site" evidence="10">
    <location>
        <position position="151"/>
    </location>
    <ligand>
        <name>Zn(2+)</name>
        <dbReference type="ChEBI" id="CHEBI:29105"/>
        <note>catalytic</note>
    </ligand>
</feature>
<evidence type="ECO:0000256" key="4">
    <source>
        <dbReference type="ARBA" id="ARBA00022801"/>
    </source>
</evidence>
<feature type="binding site" evidence="10">
    <location>
        <position position="147"/>
    </location>
    <ligand>
        <name>Zn(2+)</name>
        <dbReference type="ChEBI" id="CHEBI:29105"/>
        <note>catalytic</note>
    </ligand>
</feature>
<evidence type="ECO:0000256" key="10">
    <source>
        <dbReference type="PROSITE-ProRule" id="PRU01211"/>
    </source>
</evidence>
<accession>Q16UQ4</accession>
<dbReference type="PANTHER" id="PTHR10127">
    <property type="entry name" value="DISCOIDIN, CUB, EGF, LAMININ , AND ZINC METALLOPROTEASE DOMAIN CONTAINING"/>
    <property type="match status" value="1"/>
</dbReference>
<dbReference type="PRINTS" id="PR00480">
    <property type="entry name" value="ASTACIN"/>
</dbReference>
<dbReference type="SMART" id="SM00235">
    <property type="entry name" value="ZnMc"/>
    <property type="match status" value="1"/>
</dbReference>
<evidence type="ECO:0000256" key="11">
    <source>
        <dbReference type="RuleBase" id="RU361183"/>
    </source>
</evidence>
<proteinExistence type="predicted"/>
<evidence type="ECO:0000256" key="6">
    <source>
        <dbReference type="ARBA" id="ARBA00023049"/>
    </source>
</evidence>
<dbReference type="EMBL" id="CH477615">
    <property type="protein sequence ID" value="EAT38284.1"/>
    <property type="molecule type" value="Genomic_DNA"/>
</dbReference>
<keyword evidence="3 11" id="KW-0732">Signal</keyword>
<dbReference type="GO" id="GO:0006508">
    <property type="term" value="P:proteolysis"/>
    <property type="evidence" value="ECO:0007669"/>
    <property type="project" value="UniProtKB-KW"/>
</dbReference>
<reference evidence="13" key="1">
    <citation type="submission" date="2005-10" db="EMBL/GenBank/DDBJ databases">
        <authorList>
            <person name="Loftus B.J."/>
            <person name="Nene V.M."/>
            <person name="Hannick L.I."/>
            <person name="Bidwell S."/>
            <person name="Haas B."/>
            <person name="Amedeo P."/>
            <person name="Orvis J."/>
            <person name="Wortman J.R."/>
            <person name="White O.R."/>
            <person name="Salzberg S."/>
            <person name="Shumway M."/>
            <person name="Koo H."/>
            <person name="Zhao Y."/>
            <person name="Holmes M."/>
            <person name="Miller J."/>
            <person name="Schatz M."/>
            <person name="Pop M."/>
            <person name="Pai G."/>
            <person name="Utterback T."/>
            <person name="Rogers Y.-H."/>
            <person name="Kravitz S."/>
            <person name="Fraser C.M."/>
        </authorList>
    </citation>
    <scope>NUCLEOTIDE SEQUENCE</scope>
    <source>
        <strain evidence="13">Liverpool</strain>
    </source>
</reference>
<feature type="active site" evidence="10">
    <location>
        <position position="148"/>
    </location>
</feature>
<dbReference type="FunFam" id="3.40.390.10:FF:000015">
    <property type="entry name" value="Meprin A subunit"/>
    <property type="match status" value="1"/>
</dbReference>
<evidence type="ECO:0000259" key="12">
    <source>
        <dbReference type="PROSITE" id="PS51864"/>
    </source>
</evidence>
<keyword evidence="8" id="KW-1015">Disulfide bond</keyword>
<dbReference type="EC" id="3.4.24.-" evidence="11"/>
<evidence type="ECO:0000256" key="3">
    <source>
        <dbReference type="ARBA" id="ARBA00022729"/>
    </source>
</evidence>
<keyword evidence="4 10" id="KW-0378">Hydrolase</keyword>
<evidence type="ECO:0000256" key="8">
    <source>
        <dbReference type="ARBA" id="ARBA00023157"/>
    </source>
</evidence>
<dbReference type="GO" id="GO:0004222">
    <property type="term" value="F:metalloendopeptidase activity"/>
    <property type="evidence" value="ECO:0007669"/>
    <property type="project" value="UniProtKB-UniRule"/>
</dbReference>
<gene>
    <name evidence="13" type="ORF">AaeL_AAEL009820</name>
</gene>
<dbReference type="InterPro" id="IPR024079">
    <property type="entry name" value="MetalloPept_cat_dom_sf"/>
</dbReference>
<dbReference type="PhylomeDB" id="Q16UQ4"/>
<feature type="domain" description="Peptidase M12A" evidence="12">
    <location>
        <begin position="55"/>
        <end position="247"/>
    </location>
</feature>
<dbReference type="OMA" id="IHWENIL"/>
<comment type="caution">
    <text evidence="10">Lacks conserved residue(s) required for the propagation of feature annotation.</text>
</comment>